<dbReference type="AlphaFoldDB" id="A0A835BZY1"/>
<dbReference type="Proteomes" id="UP000636709">
    <property type="component" value="Unassembled WGS sequence"/>
</dbReference>
<accession>A0A835BZY1</accession>
<gene>
    <name evidence="2" type="ORF">HU200_026000</name>
</gene>
<dbReference type="EMBL" id="JACEFO010001719">
    <property type="protein sequence ID" value="KAF8716899.1"/>
    <property type="molecule type" value="Genomic_DNA"/>
</dbReference>
<organism evidence="2 3">
    <name type="scientific">Digitaria exilis</name>
    <dbReference type="NCBI Taxonomy" id="1010633"/>
    <lineage>
        <taxon>Eukaryota</taxon>
        <taxon>Viridiplantae</taxon>
        <taxon>Streptophyta</taxon>
        <taxon>Embryophyta</taxon>
        <taxon>Tracheophyta</taxon>
        <taxon>Spermatophyta</taxon>
        <taxon>Magnoliopsida</taxon>
        <taxon>Liliopsida</taxon>
        <taxon>Poales</taxon>
        <taxon>Poaceae</taxon>
        <taxon>PACMAD clade</taxon>
        <taxon>Panicoideae</taxon>
        <taxon>Panicodae</taxon>
        <taxon>Paniceae</taxon>
        <taxon>Anthephorinae</taxon>
        <taxon>Digitaria</taxon>
    </lineage>
</organism>
<dbReference type="OrthoDB" id="645648at2759"/>
<dbReference type="PANTHER" id="PTHR33165:SF36">
    <property type="entry name" value="DUF295 DOMAIN-CONTAINING PROTEIN"/>
    <property type="match status" value="1"/>
</dbReference>
<proteinExistence type="predicted"/>
<dbReference type="Pfam" id="PF03478">
    <property type="entry name" value="Beta-prop_KIB1-4"/>
    <property type="match status" value="1"/>
</dbReference>
<sequence>MSSPPHPGREGDRGATITSSGCKRCRLAPKEVERPWDSLAEDLLELIGWLVLAGDLLDYVRFRAVCSHWNKSTLRPQGRGLVDPRFHPRRWMMFPEGHGLYPGHPKLGGYVRFFSLSTGTFVRVHLPLFDDHVVLESVDGLLLLYRNHDTAIRLLHPFTGDIAELPPLMSVLPQLERYRYMSEDRKLRELRFYLRGVCAAVTVSAAGGITVMLSLDTRRRIAHATAGDLLWVLSPYKLPCVLVPTMSFQGKLYALSPNPRGENIVLIWQIDPPQPTTEASHSLSLQPARIIVECPLVATMGTVHLVECRSEVFLIGFNDTSYAHLVVYRLADLIIGRVVPITNIGEHALFLGQRALCVSSNKGFPSVMGNTITCNDRLPIYNRQGVQDPRPIEHYHLCSATWSLAIPQEKPPVSPHTLIHHIFTCCYRSHWNKAHMFHGRISPD</sequence>
<evidence type="ECO:0000313" key="3">
    <source>
        <dbReference type="Proteomes" id="UP000636709"/>
    </source>
</evidence>
<reference evidence="2" key="1">
    <citation type="submission" date="2020-07" db="EMBL/GenBank/DDBJ databases">
        <title>Genome sequence and genetic diversity analysis of an under-domesticated orphan crop, white fonio (Digitaria exilis).</title>
        <authorList>
            <person name="Bennetzen J.L."/>
            <person name="Chen S."/>
            <person name="Ma X."/>
            <person name="Wang X."/>
            <person name="Yssel A.E.J."/>
            <person name="Chaluvadi S.R."/>
            <person name="Johnson M."/>
            <person name="Gangashetty P."/>
            <person name="Hamidou F."/>
            <person name="Sanogo M.D."/>
            <person name="Zwaenepoel A."/>
            <person name="Wallace J."/>
            <person name="Van De Peer Y."/>
            <person name="Van Deynze A."/>
        </authorList>
    </citation>
    <scope>NUCLEOTIDE SEQUENCE</scope>
    <source>
        <tissue evidence="2">Leaves</tissue>
    </source>
</reference>
<protein>
    <recommendedName>
        <fullName evidence="1">KIB1-4 beta-propeller domain-containing protein</fullName>
    </recommendedName>
</protein>
<dbReference type="PANTHER" id="PTHR33165">
    <property type="entry name" value="F-BOX DOMAIN CONTAINING PROTEIN-LIKE-RELATED"/>
    <property type="match status" value="1"/>
</dbReference>
<evidence type="ECO:0000259" key="1">
    <source>
        <dbReference type="Pfam" id="PF03478"/>
    </source>
</evidence>
<evidence type="ECO:0000313" key="2">
    <source>
        <dbReference type="EMBL" id="KAF8716899.1"/>
    </source>
</evidence>
<feature type="domain" description="KIB1-4 beta-propeller" evidence="1">
    <location>
        <begin position="113"/>
        <end position="381"/>
    </location>
</feature>
<dbReference type="InterPro" id="IPR005174">
    <property type="entry name" value="KIB1-4_b-propeller"/>
</dbReference>
<comment type="caution">
    <text evidence="2">The sequence shown here is derived from an EMBL/GenBank/DDBJ whole genome shotgun (WGS) entry which is preliminary data.</text>
</comment>
<keyword evidence="3" id="KW-1185">Reference proteome</keyword>
<name>A0A835BZY1_9POAL</name>